<keyword evidence="7" id="KW-0378">Hydrolase</keyword>
<feature type="domain" description="P-type" evidence="9">
    <location>
        <begin position="17"/>
        <end position="65"/>
    </location>
</feature>
<organism evidence="10 11">
    <name type="scientific">Caligus rogercresseyi</name>
    <name type="common">Sea louse</name>
    <dbReference type="NCBI Taxonomy" id="217165"/>
    <lineage>
        <taxon>Eukaryota</taxon>
        <taxon>Metazoa</taxon>
        <taxon>Ecdysozoa</taxon>
        <taxon>Arthropoda</taxon>
        <taxon>Crustacea</taxon>
        <taxon>Multicrustacea</taxon>
        <taxon>Hexanauplia</taxon>
        <taxon>Copepoda</taxon>
        <taxon>Siphonostomatoida</taxon>
        <taxon>Caligidae</taxon>
        <taxon>Caligus</taxon>
    </lineage>
</organism>
<comment type="caution">
    <text evidence="6">Lacks conserved residue(s) required for the propagation of feature annotation.</text>
</comment>
<keyword evidence="5" id="KW-0325">Glycoprotein</keyword>
<evidence type="ECO:0000256" key="5">
    <source>
        <dbReference type="ARBA" id="ARBA00023180"/>
    </source>
</evidence>
<protein>
    <submittedName>
        <fullName evidence="10">Sucraseisomaltase_ intestinallike</fullName>
    </submittedName>
</protein>
<name>A0A7T8GX50_CALRO</name>
<keyword evidence="11" id="KW-1185">Reference proteome</keyword>
<feature type="disulfide bond" evidence="6">
    <location>
        <begin position="44"/>
        <end position="61"/>
    </location>
</feature>
<dbReference type="Proteomes" id="UP000595437">
    <property type="component" value="Chromosome 14"/>
</dbReference>
<evidence type="ECO:0000256" key="3">
    <source>
        <dbReference type="ARBA" id="ARBA00023136"/>
    </source>
</evidence>
<dbReference type="Pfam" id="PF01055">
    <property type="entry name" value="Glyco_hydro_31_2nd"/>
    <property type="match status" value="1"/>
</dbReference>
<evidence type="ECO:0000259" key="9">
    <source>
        <dbReference type="PROSITE" id="PS51448"/>
    </source>
</evidence>
<dbReference type="PROSITE" id="PS51448">
    <property type="entry name" value="P_TREFOIL_2"/>
    <property type="match status" value="1"/>
</dbReference>
<dbReference type="Gene3D" id="4.10.110.10">
    <property type="entry name" value="Spasmolytic Protein, domain 1"/>
    <property type="match status" value="1"/>
</dbReference>
<dbReference type="InterPro" id="IPR017853">
    <property type="entry name" value="GH"/>
</dbReference>
<dbReference type="GO" id="GO:0030246">
    <property type="term" value="F:carbohydrate binding"/>
    <property type="evidence" value="ECO:0007669"/>
    <property type="project" value="InterPro"/>
</dbReference>
<dbReference type="SUPFAM" id="SSF74650">
    <property type="entry name" value="Galactose mutarotase-like"/>
    <property type="match status" value="1"/>
</dbReference>
<dbReference type="InterPro" id="IPR044913">
    <property type="entry name" value="P_trefoil_dom_sf"/>
</dbReference>
<feature type="chain" id="PRO_5031209129" evidence="8">
    <location>
        <begin position="20"/>
        <end position="525"/>
    </location>
</feature>
<dbReference type="OrthoDB" id="1334205at2759"/>
<evidence type="ECO:0000313" key="11">
    <source>
        <dbReference type="Proteomes" id="UP000595437"/>
    </source>
</evidence>
<dbReference type="InterPro" id="IPR030458">
    <property type="entry name" value="Glyco_hydro_31_AS"/>
</dbReference>
<dbReference type="SUPFAM" id="SSF51445">
    <property type="entry name" value="(Trans)glycosidases"/>
    <property type="match status" value="1"/>
</dbReference>
<dbReference type="CDD" id="cd00111">
    <property type="entry name" value="Trefoil"/>
    <property type="match status" value="1"/>
</dbReference>
<dbReference type="GO" id="GO:0005975">
    <property type="term" value="P:carbohydrate metabolic process"/>
    <property type="evidence" value="ECO:0007669"/>
    <property type="project" value="InterPro"/>
</dbReference>
<dbReference type="PROSITE" id="PS00129">
    <property type="entry name" value="GLYCOSYL_HYDROL_F31_1"/>
    <property type="match status" value="1"/>
</dbReference>
<evidence type="ECO:0000256" key="6">
    <source>
        <dbReference type="PROSITE-ProRule" id="PRU00779"/>
    </source>
</evidence>
<evidence type="ECO:0000256" key="1">
    <source>
        <dbReference type="ARBA" id="ARBA00004370"/>
    </source>
</evidence>
<gene>
    <name evidence="10" type="ORF">FKW44_020147</name>
</gene>
<feature type="signal peptide" evidence="8">
    <location>
        <begin position="1"/>
        <end position="19"/>
    </location>
</feature>
<dbReference type="InterPro" id="IPR000322">
    <property type="entry name" value="Glyco_hydro_31_TIM"/>
</dbReference>
<dbReference type="PANTHER" id="PTHR22762">
    <property type="entry name" value="ALPHA-GLUCOSIDASE"/>
    <property type="match status" value="1"/>
</dbReference>
<dbReference type="InterPro" id="IPR000519">
    <property type="entry name" value="P_trefoil_dom"/>
</dbReference>
<keyword evidence="7" id="KW-0326">Glycosidase</keyword>
<comment type="similarity">
    <text evidence="2 7">Belongs to the glycosyl hydrolase 31 family.</text>
</comment>
<sequence>MNPLFFILLFSLIISGSNSTTNSTVPVDCVPDSYILGIKTEEVCSQRGCIYNPHVPSGPFCTFPQNYGYKLASKTRTKSIRQRLQLFDCSFHLPIRIHDSNQITDNSERYEVPLKLDLPTKSSNKHLYDVNFIDSPIFGFEIIRVSSQRVILSTRNMPGLIFSNQFIQLPLSLNEKVDMYGLGENEQASLRHDMSWKFWNGWARDSTPNGFGNLYGVFPLMTALEPEGTASTIVFLNSNAQEWESLAQYASTFGKYEIPPYWSLGHHLCRYGYKSTEAIRQAYRRTLKYNIPLDVQWADIDYMDRFMDFTIDPVHFKDLPDFVKEIHGDGKHFVPILDPGIDFESKGMDGGTYVPYELGQKMNVWVKRSDGSPMVGKVWPYGKVHFPDFFKRNTTIWWELCVKDFHSKMEIDGIWIDMNEPSNFADGDVDKGCAANALNNPPYLPRNLQGSKIAAKTICSDHTQVLDEKVVPHYDLHSLYGLSEARATIRALRLATKTRGFVLSRSTYLGSGRYTAKWLGDNKSL</sequence>
<evidence type="ECO:0000256" key="8">
    <source>
        <dbReference type="SAM" id="SignalP"/>
    </source>
</evidence>
<evidence type="ECO:0000256" key="4">
    <source>
        <dbReference type="ARBA" id="ARBA00023157"/>
    </source>
</evidence>
<evidence type="ECO:0000256" key="2">
    <source>
        <dbReference type="ARBA" id="ARBA00007806"/>
    </source>
</evidence>
<dbReference type="InterPro" id="IPR011013">
    <property type="entry name" value="Gal_mutarotase_sf_dom"/>
</dbReference>
<dbReference type="GO" id="GO:0016020">
    <property type="term" value="C:membrane"/>
    <property type="evidence" value="ECO:0007669"/>
    <property type="project" value="UniProtKB-SubCell"/>
</dbReference>
<dbReference type="SUPFAM" id="SSF57492">
    <property type="entry name" value="Trefoil"/>
    <property type="match status" value="1"/>
</dbReference>
<dbReference type="GO" id="GO:0004558">
    <property type="term" value="F:alpha-1,4-glucosidase activity"/>
    <property type="evidence" value="ECO:0007669"/>
    <property type="project" value="TreeGrafter"/>
</dbReference>
<accession>A0A7T8GX50</accession>
<dbReference type="AlphaFoldDB" id="A0A7T8GX50"/>
<proteinExistence type="inferred from homology"/>
<comment type="subcellular location">
    <subcellularLocation>
        <location evidence="1">Membrane</location>
    </subcellularLocation>
</comment>
<evidence type="ECO:0000313" key="10">
    <source>
        <dbReference type="EMBL" id="QQP39307.1"/>
    </source>
</evidence>
<reference evidence="11" key="1">
    <citation type="submission" date="2021-01" db="EMBL/GenBank/DDBJ databases">
        <title>Caligus Genome Assembly.</title>
        <authorList>
            <person name="Gallardo-Escarate C."/>
        </authorList>
    </citation>
    <scope>NUCLEOTIDE SEQUENCE [LARGE SCALE GENOMIC DNA]</scope>
</reference>
<dbReference type="Gene3D" id="3.20.20.80">
    <property type="entry name" value="Glycosidases"/>
    <property type="match status" value="1"/>
</dbReference>
<dbReference type="Gene3D" id="2.60.40.1760">
    <property type="entry name" value="glycosyl hydrolase (family 31)"/>
    <property type="match status" value="1"/>
</dbReference>
<dbReference type="PANTHER" id="PTHR22762:SF133">
    <property type="entry name" value="P-TYPE DOMAIN-CONTAINING PROTEIN"/>
    <property type="match status" value="1"/>
</dbReference>
<keyword evidence="4 6" id="KW-1015">Disulfide bond</keyword>
<keyword evidence="8" id="KW-0732">Signal</keyword>
<dbReference type="EMBL" id="CP045903">
    <property type="protein sequence ID" value="QQP39307.1"/>
    <property type="molecule type" value="Genomic_DNA"/>
</dbReference>
<keyword evidence="3" id="KW-0472">Membrane</keyword>
<evidence type="ECO:0000256" key="7">
    <source>
        <dbReference type="RuleBase" id="RU361185"/>
    </source>
</evidence>